<evidence type="ECO:0000256" key="13">
    <source>
        <dbReference type="ARBA" id="ARBA00044502"/>
    </source>
</evidence>
<proteinExistence type="inferred from homology"/>
<dbReference type="Pfam" id="PF03443">
    <property type="entry name" value="AA9"/>
    <property type="match status" value="1"/>
</dbReference>
<keyword evidence="12" id="KW-0624">Polysaccharide degradation</keyword>
<name>A0A8I2ZZI9_VERLO</name>
<gene>
    <name evidence="18" type="ORF">HYQ45_018792</name>
</gene>
<comment type="catalytic activity">
    <reaction evidence="14">
        <text>[(1-&gt;4)-beta-D-glucosyl]n+m + reduced acceptor + O2 = 4-dehydro-beta-D-glucosyl-[(1-&gt;4)-beta-D-glucosyl]n-1 + [(1-&gt;4)-beta-D-glucosyl]m + acceptor + H2O.</text>
        <dbReference type="EC" id="1.14.99.56"/>
    </reaction>
</comment>
<evidence type="ECO:0000256" key="16">
    <source>
        <dbReference type="SAM" id="SignalP"/>
    </source>
</evidence>
<evidence type="ECO:0000256" key="4">
    <source>
        <dbReference type="ARBA" id="ARBA00022723"/>
    </source>
</evidence>
<dbReference type="OrthoDB" id="4828670at2759"/>
<feature type="domain" description="Auxiliary Activity family 9 catalytic" evidence="17">
    <location>
        <begin position="24"/>
        <end position="207"/>
    </location>
</feature>
<keyword evidence="10" id="KW-1015">Disulfide bond</keyword>
<dbReference type="InterPro" id="IPR049892">
    <property type="entry name" value="AA9"/>
</dbReference>
<reference evidence="18" key="1">
    <citation type="journal article" date="2021" name="Mol. Plant Pathol.">
        <title>A 20-kb lineage-specific genomic region tames virulence in pathogenic amphidiploid Verticillium longisporum.</title>
        <authorList>
            <person name="Harting R."/>
            <person name="Starke J."/>
            <person name="Kusch H."/>
            <person name="Poggeler S."/>
            <person name="Maurus I."/>
            <person name="Schluter R."/>
            <person name="Landesfeind M."/>
            <person name="Bulla I."/>
            <person name="Nowrousian M."/>
            <person name="de Jonge R."/>
            <person name="Stahlhut G."/>
            <person name="Hoff K.J."/>
            <person name="Asshauer K.P."/>
            <person name="Thurmer A."/>
            <person name="Stanke M."/>
            <person name="Daniel R."/>
            <person name="Morgenstern B."/>
            <person name="Thomma B.P.H.J."/>
            <person name="Kronstad J.W."/>
            <person name="Braus-Stromeyer S.A."/>
            <person name="Braus G.H."/>
        </authorList>
    </citation>
    <scope>NUCLEOTIDE SEQUENCE</scope>
    <source>
        <strain evidence="18">Vl32</strain>
    </source>
</reference>
<keyword evidence="11" id="KW-0119">Carbohydrate metabolism</keyword>
<dbReference type="AlphaFoldDB" id="A0A8I2ZZI9"/>
<keyword evidence="5 16" id="KW-0732">Signal</keyword>
<keyword evidence="8" id="KW-0186">Copper</keyword>
<evidence type="ECO:0000256" key="7">
    <source>
        <dbReference type="ARBA" id="ARBA00023002"/>
    </source>
</evidence>
<evidence type="ECO:0000256" key="11">
    <source>
        <dbReference type="ARBA" id="ARBA00023277"/>
    </source>
</evidence>
<dbReference type="PANTHER" id="PTHR33353">
    <property type="entry name" value="PUTATIVE (AFU_ORTHOLOGUE AFUA_1G12560)-RELATED"/>
    <property type="match status" value="1"/>
</dbReference>
<keyword evidence="3" id="KW-0964">Secreted</keyword>
<evidence type="ECO:0000256" key="6">
    <source>
        <dbReference type="ARBA" id="ARBA00023001"/>
    </source>
</evidence>
<dbReference type="Proteomes" id="UP000689129">
    <property type="component" value="Unassembled WGS sequence"/>
</dbReference>
<comment type="subcellular location">
    <subcellularLocation>
        <location evidence="2">Secreted</location>
    </subcellularLocation>
</comment>
<evidence type="ECO:0000256" key="15">
    <source>
        <dbReference type="ARBA" id="ARBA00047174"/>
    </source>
</evidence>
<evidence type="ECO:0000256" key="12">
    <source>
        <dbReference type="ARBA" id="ARBA00023326"/>
    </source>
</evidence>
<dbReference type="PANTHER" id="PTHR33353:SF10">
    <property type="entry name" value="ENDO-BETA-1,4-GLUCANASE D"/>
    <property type="match status" value="1"/>
</dbReference>
<dbReference type="GO" id="GO:0005576">
    <property type="term" value="C:extracellular region"/>
    <property type="evidence" value="ECO:0007669"/>
    <property type="project" value="UniProtKB-SubCell"/>
</dbReference>
<evidence type="ECO:0000256" key="8">
    <source>
        <dbReference type="ARBA" id="ARBA00023008"/>
    </source>
</evidence>
<comment type="caution">
    <text evidence="18">The sequence shown here is derived from an EMBL/GenBank/DDBJ whole genome shotgun (WGS) entry which is preliminary data.</text>
</comment>
<evidence type="ECO:0000256" key="2">
    <source>
        <dbReference type="ARBA" id="ARBA00004613"/>
    </source>
</evidence>
<evidence type="ECO:0000256" key="9">
    <source>
        <dbReference type="ARBA" id="ARBA00023033"/>
    </source>
</evidence>
<dbReference type="InterPro" id="IPR005103">
    <property type="entry name" value="AA9_LPMO"/>
</dbReference>
<feature type="chain" id="PRO_5034240154" description="lytic cellulose monooxygenase (C4-dehydrogenating)" evidence="16">
    <location>
        <begin position="17"/>
        <end position="659"/>
    </location>
</feature>
<dbReference type="GO" id="GO:0004497">
    <property type="term" value="F:monooxygenase activity"/>
    <property type="evidence" value="ECO:0007669"/>
    <property type="project" value="UniProtKB-KW"/>
</dbReference>
<accession>A0A8I2ZZI9</accession>
<comment type="cofactor">
    <cofactor evidence="1">
        <name>Cu(2+)</name>
        <dbReference type="ChEBI" id="CHEBI:29036"/>
    </cofactor>
</comment>
<evidence type="ECO:0000256" key="1">
    <source>
        <dbReference type="ARBA" id="ARBA00001973"/>
    </source>
</evidence>
<evidence type="ECO:0000313" key="19">
    <source>
        <dbReference type="Proteomes" id="UP000689129"/>
    </source>
</evidence>
<dbReference type="CDD" id="cd21175">
    <property type="entry name" value="LPMO_AA9"/>
    <property type="match status" value="1"/>
</dbReference>
<evidence type="ECO:0000259" key="17">
    <source>
        <dbReference type="Pfam" id="PF03443"/>
    </source>
</evidence>
<dbReference type="EMBL" id="JAEMWZ010000020">
    <property type="protein sequence ID" value="KAG7142329.1"/>
    <property type="molecule type" value="Genomic_DNA"/>
</dbReference>
<evidence type="ECO:0000256" key="14">
    <source>
        <dbReference type="ARBA" id="ARBA00045077"/>
    </source>
</evidence>
<dbReference type="EC" id="1.14.99.56" evidence="15"/>
<feature type="signal peptide" evidence="16">
    <location>
        <begin position="1"/>
        <end position="16"/>
    </location>
</feature>
<evidence type="ECO:0000256" key="10">
    <source>
        <dbReference type="ARBA" id="ARBA00023157"/>
    </source>
</evidence>
<keyword evidence="7" id="KW-0560">Oxidoreductase</keyword>
<organism evidence="18 19">
    <name type="scientific">Verticillium longisporum</name>
    <name type="common">Verticillium dahliae var. longisporum</name>
    <dbReference type="NCBI Taxonomy" id="100787"/>
    <lineage>
        <taxon>Eukaryota</taxon>
        <taxon>Fungi</taxon>
        <taxon>Dikarya</taxon>
        <taxon>Ascomycota</taxon>
        <taxon>Pezizomycotina</taxon>
        <taxon>Sordariomycetes</taxon>
        <taxon>Hypocreomycetidae</taxon>
        <taxon>Glomerellales</taxon>
        <taxon>Plectosphaerellaceae</taxon>
        <taxon>Verticillium</taxon>
    </lineage>
</organism>
<sequence length="659" mass="72473">MKTAVVLGLLAPFAFGNLNRGRSADWEFVRETANNPVSNPIEDVSSPLLGCYEKVGRPVSDVQTVAPGTRIRFPSSAPIGHPGPVLFYLARVPDGQDVISWTPTGNVWFKVDQYGNTPGMNSQFAVEMTEISTIIPASLRPGNYLLRAEHIALHSYQKPQFSLACAQLQVTGSGTDFPESFVSFPGAYKADDAGLLFDIYTSTTKSYPYPGPAVWVPSTPPPPPPPTTTLVTRTTTAVPQPTAYSYQFRLEASDSELKNICSGDNIVETLVQVLILQTRTADRVSLSLPKDWTFGLFAKKRADGSGKHHVLKATRIEVEVDKTTSDACNDSDDHGPCNVYGPRSMAEETLIAIAPNVQFLCCGSGALVVSPTSRSPGLSQLTSLQLIFKGIWSPFLPNLLRELSHLQHVSFVSQNTHCPTPRLIKEALLLLPAKGTLQSLTLLPMYWVNEPLGSMESWHPAAETALSYPIATLKEFEGLKVLSIDSLVVYPFEQDGPSTKDTQRLVNFLPSSLEILVMRSLGQAVYAVPDSHFQALAGAVVAGQFQRLRWVFWTDEQDGYIMQPHDRFRLGLGLPSSETPGVFGISRNLAELNLPPTGSIGAKEGGEKWVAQGLWKKRLHPDLSQWLEFIEEPDAFPDWDRLWEDGVKRYAPNIWADPE</sequence>
<protein>
    <recommendedName>
        <fullName evidence="15">lytic cellulose monooxygenase (C4-dehydrogenating)</fullName>
        <ecNumber evidence="15">1.14.99.56</ecNumber>
    </recommendedName>
</protein>
<evidence type="ECO:0000256" key="5">
    <source>
        <dbReference type="ARBA" id="ARBA00022729"/>
    </source>
</evidence>
<keyword evidence="4" id="KW-0479">Metal-binding</keyword>
<keyword evidence="9" id="KW-0503">Monooxygenase</keyword>
<dbReference type="GO" id="GO:0030245">
    <property type="term" value="P:cellulose catabolic process"/>
    <property type="evidence" value="ECO:0007669"/>
    <property type="project" value="UniProtKB-KW"/>
</dbReference>
<comment type="similarity">
    <text evidence="13">Belongs to the polysaccharide monooxygenase AA9 family.</text>
</comment>
<dbReference type="GO" id="GO:0046872">
    <property type="term" value="F:metal ion binding"/>
    <property type="evidence" value="ECO:0007669"/>
    <property type="project" value="UniProtKB-KW"/>
</dbReference>
<evidence type="ECO:0000256" key="3">
    <source>
        <dbReference type="ARBA" id="ARBA00022525"/>
    </source>
</evidence>
<keyword evidence="6" id="KW-0136">Cellulose degradation</keyword>
<evidence type="ECO:0000313" key="18">
    <source>
        <dbReference type="EMBL" id="KAG7142329.1"/>
    </source>
</evidence>